<proteinExistence type="inferred from homology"/>
<dbReference type="GO" id="GO:0004077">
    <property type="term" value="F:biotin--[biotin carboxyl-carrier protein] ligase activity"/>
    <property type="evidence" value="ECO:0007669"/>
    <property type="project" value="UniProtKB-UniRule"/>
</dbReference>
<feature type="DNA-binding region" description="H-T-H motif" evidence="6">
    <location>
        <begin position="22"/>
        <end position="41"/>
    </location>
</feature>
<dbReference type="EC" id="6.3.4.15" evidence="6"/>
<reference evidence="8 9" key="1">
    <citation type="journal article" date="2024" name="Microbiology">
        <title>Methylomarinum rosea sp. nov., a novel halophilic methanotrophic bacterium from the hypersaline Lake Elton.</title>
        <authorList>
            <person name="Suleimanov R.Z."/>
            <person name="Oshkin I.Y."/>
            <person name="Danilova O.V."/>
            <person name="Suzina N.E."/>
            <person name="Dedysh S.N."/>
        </authorList>
    </citation>
    <scope>NUCLEOTIDE SEQUENCE [LARGE SCALE GENOMIC DNA]</scope>
    <source>
        <strain evidence="8 9">Ch1-1</strain>
    </source>
</reference>
<dbReference type="Gene3D" id="2.30.30.100">
    <property type="match status" value="1"/>
</dbReference>
<accession>A0AAU7NRD4</accession>
<keyword evidence="1 6" id="KW-0436">Ligase</keyword>
<dbReference type="EMBL" id="CP157743">
    <property type="protein sequence ID" value="XBS19527.1"/>
    <property type="molecule type" value="Genomic_DNA"/>
</dbReference>
<dbReference type="HAMAP" id="MF_00978">
    <property type="entry name" value="Bifunct_BirA"/>
    <property type="match status" value="1"/>
</dbReference>
<dbReference type="NCBIfam" id="NF008847">
    <property type="entry name" value="PRK11886.1-2"/>
    <property type="match status" value="1"/>
</dbReference>
<name>A0AAU7NRD4_9GAMM</name>
<dbReference type="GO" id="GO:0003677">
    <property type="term" value="F:DNA binding"/>
    <property type="evidence" value="ECO:0007669"/>
    <property type="project" value="UniProtKB-UniRule"/>
</dbReference>
<dbReference type="PANTHER" id="PTHR12835:SF5">
    <property type="entry name" value="BIOTIN--PROTEIN LIGASE"/>
    <property type="match status" value="1"/>
</dbReference>
<evidence type="ECO:0000256" key="5">
    <source>
        <dbReference type="ARBA" id="ARBA00047846"/>
    </source>
</evidence>
<evidence type="ECO:0000256" key="1">
    <source>
        <dbReference type="ARBA" id="ARBA00022598"/>
    </source>
</evidence>
<dbReference type="Pfam" id="PF08279">
    <property type="entry name" value="HTH_11"/>
    <property type="match status" value="1"/>
</dbReference>
<comment type="catalytic activity">
    <reaction evidence="5 6">
        <text>biotin + L-lysyl-[protein] + ATP = N(6)-biotinyl-L-lysyl-[protein] + AMP + diphosphate + H(+)</text>
        <dbReference type="Rhea" id="RHEA:11756"/>
        <dbReference type="Rhea" id="RHEA-COMP:9752"/>
        <dbReference type="Rhea" id="RHEA-COMP:10505"/>
        <dbReference type="ChEBI" id="CHEBI:15378"/>
        <dbReference type="ChEBI" id="CHEBI:29969"/>
        <dbReference type="ChEBI" id="CHEBI:30616"/>
        <dbReference type="ChEBI" id="CHEBI:33019"/>
        <dbReference type="ChEBI" id="CHEBI:57586"/>
        <dbReference type="ChEBI" id="CHEBI:83144"/>
        <dbReference type="ChEBI" id="CHEBI:456215"/>
        <dbReference type="EC" id="6.3.4.15"/>
    </reaction>
</comment>
<feature type="binding site" evidence="6">
    <location>
        <position position="190"/>
    </location>
    <ligand>
        <name>biotin</name>
        <dbReference type="ChEBI" id="CHEBI:57586"/>
    </ligand>
</feature>
<comment type="similarity">
    <text evidence="6">Belongs to the biotin--protein ligase family.</text>
</comment>
<dbReference type="NCBIfam" id="TIGR00121">
    <property type="entry name" value="birA_ligase"/>
    <property type="match status" value="1"/>
</dbReference>
<feature type="domain" description="BPL/LPL catalytic" evidence="7">
    <location>
        <begin position="78"/>
        <end position="264"/>
    </location>
</feature>
<organism evidence="8 9">
    <name type="scientific">Methylomarinum roseum</name>
    <dbReference type="NCBI Taxonomy" id="3067653"/>
    <lineage>
        <taxon>Bacteria</taxon>
        <taxon>Pseudomonadati</taxon>
        <taxon>Pseudomonadota</taxon>
        <taxon>Gammaproteobacteria</taxon>
        <taxon>Methylococcales</taxon>
        <taxon>Methylococcaceae</taxon>
        <taxon>Methylomarinum</taxon>
    </lineage>
</organism>
<dbReference type="RefSeq" id="WP_305907722.1">
    <property type="nucleotide sequence ID" value="NZ_CP157743.1"/>
</dbReference>
<keyword evidence="2 6" id="KW-0547">Nucleotide-binding</keyword>
<dbReference type="InterPro" id="IPR045864">
    <property type="entry name" value="aa-tRNA-synth_II/BPL/LPL"/>
</dbReference>
<evidence type="ECO:0000259" key="7">
    <source>
        <dbReference type="PROSITE" id="PS51733"/>
    </source>
</evidence>
<dbReference type="Proteomes" id="UP001225378">
    <property type="component" value="Chromosome"/>
</dbReference>
<dbReference type="PROSITE" id="PS51733">
    <property type="entry name" value="BPL_LPL_CATALYTIC"/>
    <property type="match status" value="1"/>
</dbReference>
<evidence type="ECO:0000313" key="8">
    <source>
        <dbReference type="EMBL" id="XBS19527.1"/>
    </source>
</evidence>
<dbReference type="SUPFAM" id="SSF46785">
    <property type="entry name" value="Winged helix' DNA-binding domain"/>
    <property type="match status" value="1"/>
</dbReference>
<keyword evidence="3 6" id="KW-0067">ATP-binding</keyword>
<evidence type="ECO:0000256" key="2">
    <source>
        <dbReference type="ARBA" id="ARBA00022741"/>
    </source>
</evidence>
<dbReference type="PANTHER" id="PTHR12835">
    <property type="entry name" value="BIOTIN PROTEIN LIGASE"/>
    <property type="match status" value="1"/>
</dbReference>
<feature type="binding site" evidence="6">
    <location>
        <begin position="95"/>
        <end position="97"/>
    </location>
    <ligand>
        <name>biotin</name>
        <dbReference type="ChEBI" id="CHEBI:57586"/>
    </ligand>
</feature>
<dbReference type="Pfam" id="PF03099">
    <property type="entry name" value="BPL_LplA_LipB"/>
    <property type="match status" value="1"/>
</dbReference>
<keyword evidence="6" id="KW-0804">Transcription</keyword>
<comment type="function">
    <text evidence="6">Acts both as a biotin--[acetyl-CoA-carboxylase] ligase and a biotin-operon repressor. In the presence of ATP, BirA activates biotin to form the BirA-biotinyl-5'-adenylate (BirA-bio-5'-AMP or holoBirA) complex. HoloBirA can either transfer the biotinyl moiety to the biotin carboxyl carrier protein (BCCP) subunit of acetyl-CoA carboxylase, or bind to the biotin operator site and inhibit transcription of the operon.</text>
</comment>
<dbReference type="CDD" id="cd16442">
    <property type="entry name" value="BPL"/>
    <property type="match status" value="1"/>
</dbReference>
<sequence>MAISANLKRALRLLADGGFHSGTELAESLGVSRSAICKQLHGLSELGIELSAVSGKGYKLQHPMALLSLRQIEQYLSPQADLLLNGVEIHDLIASTNSYLLEKAQQSGANGIACFAEFQSAGKGRRGRQWLSPFGSNIYLSVLWRYQSSPAMIAGLSLAVGVAVVRALNELGIVDVGLKWPNDIYWRQRKLAGILIEVSGESGGPCNAVIGLGLNCYLPPQQAQAIEQAWVDLDSIVGRHSHGLRNKLAAVLLNHIMPVVADFDDKGLSHYLAEWRDYDCMQGRAVDIYMGQQCYQGKVEGIDDQGMLMIRDQDLKLTRFASGEVSFSNS</sequence>
<evidence type="ECO:0000256" key="4">
    <source>
        <dbReference type="ARBA" id="ARBA00023267"/>
    </source>
</evidence>
<dbReference type="GO" id="GO:0006355">
    <property type="term" value="P:regulation of DNA-templated transcription"/>
    <property type="evidence" value="ECO:0007669"/>
    <property type="project" value="UniProtKB-UniRule"/>
</dbReference>
<dbReference type="InterPro" id="IPR030855">
    <property type="entry name" value="Bifunct_BirA"/>
</dbReference>
<dbReference type="InterPro" id="IPR036388">
    <property type="entry name" value="WH-like_DNA-bd_sf"/>
</dbReference>
<dbReference type="InterPro" id="IPR008988">
    <property type="entry name" value="Transcriptional_repressor_C"/>
</dbReference>
<evidence type="ECO:0000256" key="3">
    <source>
        <dbReference type="ARBA" id="ARBA00022840"/>
    </source>
</evidence>
<protein>
    <recommendedName>
        <fullName evidence="6">Bifunctional ligase/repressor BirA</fullName>
    </recommendedName>
    <alternativeName>
        <fullName evidence="6">Biotin operon repressor</fullName>
    </alternativeName>
    <alternativeName>
        <fullName evidence="6">Biotin--[acetyl-CoA-carboxylase] ligase</fullName>
        <ecNumber evidence="6">6.3.4.15</ecNumber>
    </alternativeName>
    <alternativeName>
        <fullName evidence="6">Biotin--protein ligase</fullName>
    </alternativeName>
    <alternativeName>
        <fullName evidence="6">Biotin-[acetyl-CoA carboxylase] synthetase</fullName>
    </alternativeName>
</protein>
<dbReference type="InterPro" id="IPR004143">
    <property type="entry name" value="BPL_LPL_catalytic"/>
</dbReference>
<comment type="caution">
    <text evidence="6">Lacks conserved residue(s) required for the propagation of feature annotation.</text>
</comment>
<dbReference type="Pfam" id="PF02237">
    <property type="entry name" value="BPL_C"/>
    <property type="match status" value="1"/>
</dbReference>
<dbReference type="GO" id="GO:0005524">
    <property type="term" value="F:ATP binding"/>
    <property type="evidence" value="ECO:0007669"/>
    <property type="project" value="UniProtKB-UniRule"/>
</dbReference>
<dbReference type="InterPro" id="IPR036390">
    <property type="entry name" value="WH_DNA-bd_sf"/>
</dbReference>
<dbReference type="GO" id="GO:0005737">
    <property type="term" value="C:cytoplasm"/>
    <property type="evidence" value="ECO:0007669"/>
    <property type="project" value="TreeGrafter"/>
</dbReference>
<dbReference type="InterPro" id="IPR004408">
    <property type="entry name" value="Biotin_CoA_COase_ligase"/>
</dbReference>
<keyword evidence="4 6" id="KW-0092">Biotin</keyword>
<dbReference type="AlphaFoldDB" id="A0AAU7NRD4"/>
<keyword evidence="9" id="KW-1185">Reference proteome</keyword>
<dbReference type="Gene3D" id="3.30.930.10">
    <property type="entry name" value="Bira Bifunctional Protein, Domain 2"/>
    <property type="match status" value="1"/>
</dbReference>
<evidence type="ECO:0000256" key="6">
    <source>
        <dbReference type="HAMAP-Rule" id="MF_00978"/>
    </source>
</evidence>
<gene>
    <name evidence="6 8" type="primary">birA</name>
    <name evidence="8" type="ORF">Q9L42_014320</name>
</gene>
<keyword evidence="6" id="KW-0805">Transcription regulation</keyword>
<keyword evidence="6" id="KW-0238">DNA-binding</keyword>
<dbReference type="Gene3D" id="1.10.10.10">
    <property type="entry name" value="Winged helix-like DNA-binding domain superfamily/Winged helix DNA-binding domain"/>
    <property type="match status" value="1"/>
</dbReference>
<keyword evidence="6" id="KW-0678">Repressor</keyword>
<evidence type="ECO:0000313" key="9">
    <source>
        <dbReference type="Proteomes" id="UP001225378"/>
    </source>
</evidence>
<dbReference type="InterPro" id="IPR013196">
    <property type="entry name" value="HTH_11"/>
</dbReference>
<dbReference type="SUPFAM" id="SSF50037">
    <property type="entry name" value="C-terminal domain of transcriptional repressors"/>
    <property type="match status" value="1"/>
</dbReference>
<dbReference type="KEGG" id="mech:Q9L42_014320"/>
<feature type="binding site" evidence="6">
    <location>
        <position position="119"/>
    </location>
    <ligand>
        <name>biotin</name>
        <dbReference type="ChEBI" id="CHEBI:57586"/>
    </ligand>
</feature>
<dbReference type="InterPro" id="IPR003142">
    <property type="entry name" value="BPL_C"/>
</dbReference>
<dbReference type="SUPFAM" id="SSF55681">
    <property type="entry name" value="Class II aaRS and biotin synthetases"/>
    <property type="match status" value="1"/>
</dbReference>